<feature type="region of interest" description="Disordered" evidence="1">
    <location>
        <begin position="155"/>
        <end position="236"/>
    </location>
</feature>
<evidence type="ECO:0000313" key="3">
    <source>
        <dbReference type="Proteomes" id="UP000242188"/>
    </source>
</evidence>
<evidence type="ECO:0000256" key="1">
    <source>
        <dbReference type="SAM" id="MobiDB-lite"/>
    </source>
</evidence>
<organism evidence="2 3">
    <name type="scientific">Mizuhopecten yessoensis</name>
    <name type="common">Japanese scallop</name>
    <name type="synonym">Patinopecten yessoensis</name>
    <dbReference type="NCBI Taxonomy" id="6573"/>
    <lineage>
        <taxon>Eukaryota</taxon>
        <taxon>Metazoa</taxon>
        <taxon>Spiralia</taxon>
        <taxon>Lophotrochozoa</taxon>
        <taxon>Mollusca</taxon>
        <taxon>Bivalvia</taxon>
        <taxon>Autobranchia</taxon>
        <taxon>Pteriomorphia</taxon>
        <taxon>Pectinida</taxon>
        <taxon>Pectinoidea</taxon>
        <taxon>Pectinidae</taxon>
        <taxon>Mizuhopecten</taxon>
    </lineage>
</organism>
<dbReference type="Proteomes" id="UP000242188">
    <property type="component" value="Unassembled WGS sequence"/>
</dbReference>
<proteinExistence type="predicted"/>
<gene>
    <name evidence="2" type="ORF">KP79_PYT03999</name>
</gene>
<dbReference type="AlphaFoldDB" id="A0A210QME7"/>
<sequence>MLRGKLGSIRRQVDRRSKFLRVLNESENENNGFLNWKIAQEKHGVDVKREIYTTNVRKASVRWRMLQKCLNNHREDSDVGKGNLYGHYGGRPINAYNPQIDYYIEDSAPAKQKKRKIKHQIKDARKKGKILDSDEVLEKITDYFQESWGVNYKTSLKDDEPNEKHGNRFQSLHKGNDHEEKFEDRFKPKRMAVKATGKLPQVPGLKKSLTTPISLLGRSKKNDCPHEPDQQNRKQNIDRLLRKVECSRPSCEGYIGGTFTVQKVLPPILRIARSNSASTLG</sequence>
<accession>A0A210QME7</accession>
<feature type="compositionally biased region" description="Basic and acidic residues" evidence="1">
    <location>
        <begin position="220"/>
        <end position="236"/>
    </location>
</feature>
<keyword evidence="3" id="KW-1185">Reference proteome</keyword>
<feature type="compositionally biased region" description="Basic and acidic residues" evidence="1">
    <location>
        <begin position="155"/>
        <end position="166"/>
    </location>
</feature>
<feature type="compositionally biased region" description="Basic and acidic residues" evidence="1">
    <location>
        <begin position="174"/>
        <end position="186"/>
    </location>
</feature>
<dbReference type="OrthoDB" id="6089902at2759"/>
<reference evidence="2 3" key="1">
    <citation type="journal article" date="2017" name="Nat. Ecol. Evol.">
        <title>Scallop genome provides insights into evolution of bilaterian karyotype and development.</title>
        <authorList>
            <person name="Wang S."/>
            <person name="Zhang J."/>
            <person name="Jiao W."/>
            <person name="Li J."/>
            <person name="Xun X."/>
            <person name="Sun Y."/>
            <person name="Guo X."/>
            <person name="Huan P."/>
            <person name="Dong B."/>
            <person name="Zhang L."/>
            <person name="Hu X."/>
            <person name="Sun X."/>
            <person name="Wang J."/>
            <person name="Zhao C."/>
            <person name="Wang Y."/>
            <person name="Wang D."/>
            <person name="Huang X."/>
            <person name="Wang R."/>
            <person name="Lv J."/>
            <person name="Li Y."/>
            <person name="Zhang Z."/>
            <person name="Liu B."/>
            <person name="Lu W."/>
            <person name="Hui Y."/>
            <person name="Liang J."/>
            <person name="Zhou Z."/>
            <person name="Hou R."/>
            <person name="Li X."/>
            <person name="Liu Y."/>
            <person name="Li H."/>
            <person name="Ning X."/>
            <person name="Lin Y."/>
            <person name="Zhao L."/>
            <person name="Xing Q."/>
            <person name="Dou J."/>
            <person name="Li Y."/>
            <person name="Mao J."/>
            <person name="Guo H."/>
            <person name="Dou H."/>
            <person name="Li T."/>
            <person name="Mu C."/>
            <person name="Jiang W."/>
            <person name="Fu Q."/>
            <person name="Fu X."/>
            <person name="Miao Y."/>
            <person name="Liu J."/>
            <person name="Yu Q."/>
            <person name="Li R."/>
            <person name="Liao H."/>
            <person name="Li X."/>
            <person name="Kong Y."/>
            <person name="Jiang Z."/>
            <person name="Chourrout D."/>
            <person name="Li R."/>
            <person name="Bao Z."/>
        </authorList>
    </citation>
    <scope>NUCLEOTIDE SEQUENCE [LARGE SCALE GENOMIC DNA]</scope>
    <source>
        <strain evidence="2 3">PY_sf001</strain>
    </source>
</reference>
<dbReference type="EMBL" id="NEDP02002897">
    <property type="protein sequence ID" value="OWF49909.1"/>
    <property type="molecule type" value="Genomic_DNA"/>
</dbReference>
<protein>
    <submittedName>
        <fullName evidence="2">Uncharacterized protein</fullName>
    </submittedName>
</protein>
<evidence type="ECO:0000313" key="2">
    <source>
        <dbReference type="EMBL" id="OWF49909.1"/>
    </source>
</evidence>
<name>A0A210QME7_MIZYE</name>
<comment type="caution">
    <text evidence="2">The sequence shown here is derived from an EMBL/GenBank/DDBJ whole genome shotgun (WGS) entry which is preliminary data.</text>
</comment>